<dbReference type="Proteomes" id="UP001352852">
    <property type="component" value="Unassembled WGS sequence"/>
</dbReference>
<organism evidence="1 2">
    <name type="scientific">Characodon lateralis</name>
    <dbReference type="NCBI Taxonomy" id="208331"/>
    <lineage>
        <taxon>Eukaryota</taxon>
        <taxon>Metazoa</taxon>
        <taxon>Chordata</taxon>
        <taxon>Craniata</taxon>
        <taxon>Vertebrata</taxon>
        <taxon>Euteleostomi</taxon>
        <taxon>Actinopterygii</taxon>
        <taxon>Neopterygii</taxon>
        <taxon>Teleostei</taxon>
        <taxon>Neoteleostei</taxon>
        <taxon>Acanthomorphata</taxon>
        <taxon>Ovalentaria</taxon>
        <taxon>Atherinomorphae</taxon>
        <taxon>Cyprinodontiformes</taxon>
        <taxon>Goodeidae</taxon>
        <taxon>Characodon</taxon>
    </lineage>
</organism>
<accession>A0ABU7F2D4</accession>
<proteinExistence type="predicted"/>
<name>A0ABU7F2D4_9TELE</name>
<reference evidence="1 2" key="1">
    <citation type="submission" date="2021-06" db="EMBL/GenBank/DDBJ databases">
        <authorList>
            <person name="Palmer J.M."/>
        </authorList>
    </citation>
    <scope>NUCLEOTIDE SEQUENCE [LARGE SCALE GENOMIC DNA]</scope>
    <source>
        <strain evidence="1 2">CL_MEX2019</strain>
        <tissue evidence="1">Muscle</tissue>
    </source>
</reference>
<dbReference type="EMBL" id="JAHUTJ010074611">
    <property type="protein sequence ID" value="MED6293607.1"/>
    <property type="molecule type" value="Genomic_DNA"/>
</dbReference>
<protein>
    <submittedName>
        <fullName evidence="1">Uncharacterized protein</fullName>
    </submittedName>
</protein>
<sequence>MSRWDVGLAVAMGLLKKASQLPVNEGCWGRGCAGGPPTPEDPGAGVFAEQTVHPRGASESHVSGQR</sequence>
<evidence type="ECO:0000313" key="2">
    <source>
        <dbReference type="Proteomes" id="UP001352852"/>
    </source>
</evidence>
<comment type="caution">
    <text evidence="1">The sequence shown here is derived from an EMBL/GenBank/DDBJ whole genome shotgun (WGS) entry which is preliminary data.</text>
</comment>
<evidence type="ECO:0000313" key="1">
    <source>
        <dbReference type="EMBL" id="MED6293607.1"/>
    </source>
</evidence>
<gene>
    <name evidence="1" type="ORF">CHARACLAT_012187</name>
</gene>
<keyword evidence="2" id="KW-1185">Reference proteome</keyword>